<keyword evidence="4" id="KW-0378">Hydrolase</keyword>
<evidence type="ECO:0000256" key="1">
    <source>
        <dbReference type="ARBA" id="ARBA00004196"/>
    </source>
</evidence>
<name>A0A7Y9NQ42_9BACT</name>
<gene>
    <name evidence="4" type="ORF">HDF12_003907</name>
</gene>
<dbReference type="Gene3D" id="2.40.50.100">
    <property type="match status" value="1"/>
</dbReference>
<comment type="subcellular location">
    <subcellularLocation>
        <location evidence="1">Cell envelope</location>
    </subcellularLocation>
</comment>
<feature type="transmembrane region" description="Helical" evidence="3">
    <location>
        <begin position="372"/>
        <end position="393"/>
    </location>
</feature>
<organism evidence="4 5">
    <name type="scientific">Tunturiibacter lichenicola</name>
    <dbReference type="NCBI Taxonomy" id="2051959"/>
    <lineage>
        <taxon>Bacteria</taxon>
        <taxon>Pseudomonadati</taxon>
        <taxon>Acidobacteriota</taxon>
        <taxon>Terriglobia</taxon>
        <taxon>Terriglobales</taxon>
        <taxon>Acidobacteriaceae</taxon>
        <taxon>Tunturiibacter</taxon>
    </lineage>
</organism>
<accession>A0A7Y9NQ42</accession>
<evidence type="ECO:0000313" key="5">
    <source>
        <dbReference type="Proteomes" id="UP000534186"/>
    </source>
</evidence>
<dbReference type="GO" id="GO:0030313">
    <property type="term" value="C:cell envelope"/>
    <property type="evidence" value="ECO:0007669"/>
    <property type="project" value="UniProtKB-SubCell"/>
</dbReference>
<feature type="transmembrane region" description="Helical" evidence="3">
    <location>
        <begin position="241"/>
        <end position="260"/>
    </location>
</feature>
<comment type="caution">
    <text evidence="4">The sequence shown here is derived from an EMBL/GenBank/DDBJ whole genome shotgun (WGS) entry which is preliminary data.</text>
</comment>
<feature type="transmembrane region" description="Helical" evidence="3">
    <location>
        <begin position="300"/>
        <end position="321"/>
    </location>
</feature>
<feature type="transmembrane region" description="Helical" evidence="3">
    <location>
        <begin position="267"/>
        <end position="288"/>
    </location>
</feature>
<dbReference type="Proteomes" id="UP000534186">
    <property type="component" value="Unassembled WGS sequence"/>
</dbReference>
<dbReference type="InterPro" id="IPR050465">
    <property type="entry name" value="UPF0194_transport"/>
</dbReference>
<evidence type="ECO:0000256" key="2">
    <source>
        <dbReference type="ARBA" id="ARBA00023054"/>
    </source>
</evidence>
<feature type="transmembrane region" description="Helical" evidence="3">
    <location>
        <begin position="443"/>
        <end position="465"/>
    </location>
</feature>
<keyword evidence="4" id="KW-0482">Metalloprotease</keyword>
<feature type="transmembrane region" description="Helical" evidence="3">
    <location>
        <begin position="204"/>
        <end position="221"/>
    </location>
</feature>
<keyword evidence="3" id="KW-1133">Transmembrane helix</keyword>
<dbReference type="PANTHER" id="PTHR32347:SF23">
    <property type="entry name" value="BLL5650 PROTEIN"/>
    <property type="match status" value="1"/>
</dbReference>
<feature type="transmembrane region" description="Helical" evidence="3">
    <location>
        <begin position="161"/>
        <end position="183"/>
    </location>
</feature>
<evidence type="ECO:0000313" key="4">
    <source>
        <dbReference type="EMBL" id="NYF53508.1"/>
    </source>
</evidence>
<dbReference type="GO" id="GO:0006508">
    <property type="term" value="P:proteolysis"/>
    <property type="evidence" value="ECO:0007669"/>
    <property type="project" value="UniProtKB-KW"/>
</dbReference>
<evidence type="ECO:0000256" key="3">
    <source>
        <dbReference type="SAM" id="Phobius"/>
    </source>
</evidence>
<proteinExistence type="predicted"/>
<dbReference type="GO" id="GO:0008237">
    <property type="term" value="F:metallopeptidase activity"/>
    <property type="evidence" value="ECO:0007669"/>
    <property type="project" value="UniProtKB-KW"/>
</dbReference>
<keyword evidence="3" id="KW-0472">Membrane</keyword>
<protein>
    <submittedName>
        <fullName evidence="4">Putative peptide zinc metalloprotease protein</fullName>
    </submittedName>
</protein>
<keyword evidence="3" id="KW-0812">Transmembrane</keyword>
<sequence>MNLAEALNAALPDLPARRIRTGFPKMDPAAVVKENVEDGEPVMVVLNRSTDKMFRFNPVQWRIIELFDGVRTYEEIGALHAERYGVAYGADDLREFAAGLDDAEFWYRTPLERSVALREKLESGRHQHTHRKSKWGDIAHMQFSAWDPDQYFNRIYPYTRWVYSGWFTTLTVALFACMLLLSAANWQQIRLDTVQFYTFTHKSASELAQFWLIFLFLGFFHESAHGLTCKHYGAEVHGMGFHLVYLTPAFFVDVSEAWVYATRWQRLMTIIAGIWVEMIFCAIATIVWWGTPPGSGAHDFAYKIMLLTGAAVVVVNMNPLIKLDGYYAFSEIIGFSDIKEKSTAYLSGLVRGRIFRLPVEMEYVVQRRRPGYVAYALLSGIYSYGLLLTVVRFSYNVAVSYSPQWGFLPAGIFALVIFRGRLRTLLQFARTVYLDKKDRVRAWWTGARVALASGVALVIVFAPVWHETVTARFVLEPGERAVVRTTVPGRVVSVMTREGERVTAGTPLIEMESREVSSMRAGAGSEFALTGMKRVEAQLEHGDESEAIPEHARADVERTIAEEVEQQLRPQAPISGVVMNAGLKNLAGSYLDAGAMVAEIGDTEQMRARIFVLEYALPRVREGARVDLLEDGRFGVLRSRVQSLERAPEALDAALDTDEKIRGAGTLTYFVADAMIANDGTLRDGMTGTAKIAVRRRSLAGVAAREVREFVQRKLW</sequence>
<dbReference type="CDD" id="cd05709">
    <property type="entry name" value="S2P-M50"/>
    <property type="match status" value="1"/>
</dbReference>
<dbReference type="AlphaFoldDB" id="A0A7Y9NQ42"/>
<dbReference type="SUPFAM" id="SSF111369">
    <property type="entry name" value="HlyD-like secretion proteins"/>
    <property type="match status" value="1"/>
</dbReference>
<keyword evidence="4" id="KW-0645">Protease</keyword>
<keyword evidence="2" id="KW-0175">Coiled coil</keyword>
<dbReference type="EMBL" id="JACCCV010000002">
    <property type="protein sequence ID" value="NYF53508.1"/>
    <property type="molecule type" value="Genomic_DNA"/>
</dbReference>
<feature type="transmembrane region" description="Helical" evidence="3">
    <location>
        <begin position="405"/>
        <end position="422"/>
    </location>
</feature>
<reference evidence="4 5" key="1">
    <citation type="submission" date="2020-07" db="EMBL/GenBank/DDBJ databases">
        <title>Genomic Encyclopedia of Type Strains, Phase IV (KMG-V): Genome sequencing to study the core and pangenomes of soil and plant-associated prokaryotes.</title>
        <authorList>
            <person name="Whitman W."/>
        </authorList>
    </citation>
    <scope>NUCLEOTIDE SEQUENCE [LARGE SCALE GENOMIC DNA]</scope>
    <source>
        <strain evidence="4 5">M8UP30</strain>
    </source>
</reference>
<dbReference type="PANTHER" id="PTHR32347">
    <property type="entry name" value="EFFLUX SYSTEM COMPONENT YKNX-RELATED"/>
    <property type="match status" value="1"/>
</dbReference>